<accession>A0ABR3GES6</accession>
<evidence type="ECO:0000313" key="2">
    <source>
        <dbReference type="EMBL" id="KAL0634462.1"/>
    </source>
</evidence>
<gene>
    <name evidence="2" type="ORF">Q9L58_006633</name>
</gene>
<reference evidence="2 3" key="1">
    <citation type="submission" date="2024-02" db="EMBL/GenBank/DDBJ databases">
        <title>Discinaceae phylogenomics.</title>
        <authorList>
            <person name="Dirks A.C."/>
            <person name="James T.Y."/>
        </authorList>
    </citation>
    <scope>NUCLEOTIDE SEQUENCE [LARGE SCALE GENOMIC DNA]</scope>
    <source>
        <strain evidence="2 3">ACD0624</strain>
    </source>
</reference>
<feature type="compositionally biased region" description="Low complexity" evidence="1">
    <location>
        <begin position="14"/>
        <end position="30"/>
    </location>
</feature>
<dbReference type="EMBL" id="JBBBZM010000094">
    <property type="protein sequence ID" value="KAL0634462.1"/>
    <property type="molecule type" value="Genomic_DNA"/>
</dbReference>
<name>A0ABR3GES6_9PEZI</name>
<evidence type="ECO:0000313" key="3">
    <source>
        <dbReference type="Proteomes" id="UP001447188"/>
    </source>
</evidence>
<sequence>MSTVSPNGAPPPGTSNTTAPTSTPNNAIPTGPRAGNFPYRNSLPAAHSHHHHRPSPSGPGAIIPGGRLLPPVDKASEDRLTRLRADQVKLEEENKSIQERKRKGLYGWEKSQREAEREGFKVELAEGSLVGGGMD</sequence>
<evidence type="ECO:0000256" key="1">
    <source>
        <dbReference type="SAM" id="MobiDB-lite"/>
    </source>
</evidence>
<dbReference type="Proteomes" id="UP001447188">
    <property type="component" value="Unassembled WGS sequence"/>
</dbReference>
<keyword evidence="3" id="KW-1185">Reference proteome</keyword>
<comment type="caution">
    <text evidence="2">The sequence shown here is derived from an EMBL/GenBank/DDBJ whole genome shotgun (WGS) entry which is preliminary data.</text>
</comment>
<protein>
    <submittedName>
        <fullName evidence="2">Uncharacterized protein</fullName>
    </submittedName>
</protein>
<organism evidence="2 3">
    <name type="scientific">Discina gigas</name>
    <dbReference type="NCBI Taxonomy" id="1032678"/>
    <lineage>
        <taxon>Eukaryota</taxon>
        <taxon>Fungi</taxon>
        <taxon>Dikarya</taxon>
        <taxon>Ascomycota</taxon>
        <taxon>Pezizomycotina</taxon>
        <taxon>Pezizomycetes</taxon>
        <taxon>Pezizales</taxon>
        <taxon>Discinaceae</taxon>
        <taxon>Discina</taxon>
    </lineage>
</organism>
<proteinExistence type="predicted"/>
<feature type="region of interest" description="Disordered" evidence="1">
    <location>
        <begin position="1"/>
        <end position="74"/>
    </location>
</feature>